<feature type="transmembrane region" description="Helical" evidence="8">
    <location>
        <begin position="93"/>
        <end position="118"/>
    </location>
</feature>
<dbReference type="InterPro" id="IPR000802">
    <property type="entry name" value="Arsenical_pump_ArsB"/>
</dbReference>
<feature type="transmembrane region" description="Helical" evidence="8">
    <location>
        <begin position="130"/>
        <end position="151"/>
    </location>
</feature>
<gene>
    <name evidence="10" type="ORF">H6A01_09995</name>
</gene>
<evidence type="ECO:0000256" key="5">
    <source>
        <dbReference type="ARBA" id="ARBA00022692"/>
    </source>
</evidence>
<reference evidence="10 11" key="1">
    <citation type="journal article" date="2021" name="Sci. Rep.">
        <title>The distribution of antibiotic resistance genes in chicken gut microbiota commensals.</title>
        <authorList>
            <person name="Juricova H."/>
            <person name="Matiasovicova J."/>
            <person name="Kubasova T."/>
            <person name="Cejkova D."/>
            <person name="Rychlik I."/>
        </authorList>
    </citation>
    <scope>NUCLEOTIDE SEQUENCE [LARGE SCALE GENOMIC DNA]</scope>
    <source>
        <strain evidence="10 11">An537</strain>
    </source>
</reference>
<evidence type="ECO:0000256" key="2">
    <source>
        <dbReference type="ARBA" id="ARBA00009843"/>
    </source>
</evidence>
<dbReference type="EMBL" id="JACJLA010000029">
    <property type="protein sequence ID" value="MBM6913643.1"/>
    <property type="molecule type" value="Genomic_DNA"/>
</dbReference>
<evidence type="ECO:0000256" key="6">
    <source>
        <dbReference type="ARBA" id="ARBA00022989"/>
    </source>
</evidence>
<keyword evidence="3" id="KW-0813">Transport</keyword>
<dbReference type="PRINTS" id="PR00758">
    <property type="entry name" value="ARSENICPUMP"/>
</dbReference>
<evidence type="ECO:0000256" key="8">
    <source>
        <dbReference type="SAM" id="Phobius"/>
    </source>
</evidence>
<evidence type="ECO:0000313" key="11">
    <source>
        <dbReference type="Proteomes" id="UP000707138"/>
    </source>
</evidence>
<comment type="subcellular location">
    <subcellularLocation>
        <location evidence="1">Cell membrane</location>
        <topology evidence="1">Multi-pass membrane protein</topology>
    </subcellularLocation>
</comment>
<keyword evidence="5 8" id="KW-0812">Transmembrane</keyword>
<keyword evidence="6 8" id="KW-1133">Transmembrane helix</keyword>
<organism evidence="10 11">
    <name type="scientific">Veillonella magna</name>
    <dbReference type="NCBI Taxonomy" id="464322"/>
    <lineage>
        <taxon>Bacteria</taxon>
        <taxon>Bacillati</taxon>
        <taxon>Bacillota</taxon>
        <taxon>Negativicutes</taxon>
        <taxon>Veillonellales</taxon>
        <taxon>Veillonellaceae</taxon>
        <taxon>Veillonella</taxon>
    </lineage>
</organism>
<dbReference type="Pfam" id="PF03600">
    <property type="entry name" value="CitMHS"/>
    <property type="match status" value="1"/>
</dbReference>
<evidence type="ECO:0000256" key="3">
    <source>
        <dbReference type="ARBA" id="ARBA00022448"/>
    </source>
</evidence>
<feature type="transmembrane region" description="Helical" evidence="8">
    <location>
        <begin position="401"/>
        <end position="423"/>
    </location>
</feature>
<evidence type="ECO:0000256" key="4">
    <source>
        <dbReference type="ARBA" id="ARBA00022475"/>
    </source>
</evidence>
<evidence type="ECO:0000256" key="1">
    <source>
        <dbReference type="ARBA" id="ARBA00004651"/>
    </source>
</evidence>
<keyword evidence="11" id="KW-1185">Reference proteome</keyword>
<dbReference type="InterPro" id="IPR051475">
    <property type="entry name" value="Diverse_Ion_Transporter"/>
</dbReference>
<comment type="caution">
    <text evidence="10">The sequence shown here is derived from an EMBL/GenBank/DDBJ whole genome shotgun (WGS) entry which is preliminary data.</text>
</comment>
<comment type="similarity">
    <text evidence="2">Belongs to the CitM (TC 2.A.11) transporter family.</text>
</comment>
<name>A0ABS2GKI3_9FIRM</name>
<evidence type="ECO:0000259" key="9">
    <source>
        <dbReference type="Pfam" id="PF03600"/>
    </source>
</evidence>
<feature type="transmembrane region" description="Helical" evidence="8">
    <location>
        <begin position="25"/>
        <end position="44"/>
    </location>
</feature>
<proteinExistence type="inferred from homology"/>
<dbReference type="PANTHER" id="PTHR43568">
    <property type="entry name" value="P PROTEIN"/>
    <property type="match status" value="1"/>
</dbReference>
<feature type="transmembrane region" description="Helical" evidence="8">
    <location>
        <begin position="356"/>
        <end position="381"/>
    </location>
</feature>
<keyword evidence="4" id="KW-1003">Cell membrane</keyword>
<feature type="transmembrane region" description="Helical" evidence="8">
    <location>
        <begin position="278"/>
        <end position="300"/>
    </location>
</feature>
<accession>A0ABS2GKI3</accession>
<dbReference type="Proteomes" id="UP000707138">
    <property type="component" value="Unassembled WGS sequence"/>
</dbReference>
<protein>
    <submittedName>
        <fullName evidence="10">ArsB/NhaD family transporter</fullName>
    </submittedName>
</protein>
<dbReference type="PANTHER" id="PTHR43568:SF1">
    <property type="entry name" value="P PROTEIN"/>
    <property type="match status" value="1"/>
</dbReference>
<feature type="transmembrane region" description="Helical" evidence="8">
    <location>
        <begin position="320"/>
        <end position="344"/>
    </location>
</feature>
<dbReference type="CDD" id="cd01116">
    <property type="entry name" value="P_permease"/>
    <property type="match status" value="1"/>
</dbReference>
<evidence type="ECO:0000256" key="7">
    <source>
        <dbReference type="ARBA" id="ARBA00023136"/>
    </source>
</evidence>
<feature type="transmembrane region" description="Helical" evidence="8">
    <location>
        <begin position="227"/>
        <end position="243"/>
    </location>
</feature>
<feature type="transmembrane region" description="Helical" evidence="8">
    <location>
        <begin position="171"/>
        <end position="194"/>
    </location>
</feature>
<dbReference type="InterPro" id="IPR004680">
    <property type="entry name" value="Cit_transptr-like_dom"/>
</dbReference>
<evidence type="ECO:0000313" key="10">
    <source>
        <dbReference type="EMBL" id="MBM6913643.1"/>
    </source>
</evidence>
<feature type="transmembrane region" description="Helical" evidence="8">
    <location>
        <begin position="56"/>
        <end position="81"/>
    </location>
</feature>
<feature type="transmembrane region" description="Helical" evidence="8">
    <location>
        <begin position="249"/>
        <end position="266"/>
    </location>
</feature>
<feature type="domain" description="Citrate transporter-like" evidence="9">
    <location>
        <begin position="14"/>
        <end position="364"/>
    </location>
</feature>
<sequence length="424" mass="45858">MAFYASIAIFLVTYGLIVWDKYSRMLVSLGGAVIMIGFGFVSQATAIKEDIDFNTLGLLVGMMLIVAITSKSGLFQAGALWAAHVTKGSPWRLLFLLSVITAIGSALFDCVTAVLLIAPVTLTLADKLKVNAFPFLMTEILVSNVGGTGLLVGNPPNVMIGSATGLTFNDFFIYLAPVCAIATLLIIPILIFLYRRDLEPHPETKDAIMSISYQDAIEDPVLLKKSLFVLALTIGCFIAHHWLGLETATIAIGGAVLLMVIADIKPREVLHLVEWTTIFFFMGLFVVVGGLKASGVMTFLAEKVISVTGGDLEATVFWVLWLSAIASAFVDNIPFVATMIPMLQEMGHLTGMPMEAVWWALALGACYGGNGTMIGATPNLVVASIGSLHGLRFTFMEYLKLGFPLMLFSVLIAHIYLYLVYFAF</sequence>
<keyword evidence="7 8" id="KW-0472">Membrane</keyword>